<evidence type="ECO:0000256" key="1">
    <source>
        <dbReference type="SAM" id="MobiDB-lite"/>
    </source>
</evidence>
<feature type="region of interest" description="Disordered" evidence="1">
    <location>
        <begin position="405"/>
        <end position="442"/>
    </location>
</feature>
<sequence>MSGRFEGTEIGSVSTLSSVNGRSFTSSSLGSGRGGGGGGGGGGDVTGILSSGSTSSRGSTTTLSSSLGLLLPPLSQCIPLDAIPLDDQKGTRSGELRRILSVAEENSLQFKAGSPVVEDVRRVRGSLVESSAKARERVKKMQECMYKLDNYRFTYPPKRRAKLSPSVGTNSMAVGHQVQQNSLELVNQRLDKNIGLNKRVRTAVAESEARNIALSRQSVILDKDRDMLKSTSGGGSVQDEQKIRGMPAVGDGWDKKMKRKRSIGAVGNRAADVDYEPKRAMLQKPTSDPRSRSLDPLGFGSCPSNGGSGINKFDVTSQLISPNIRLTPKIELENISLQNDRKDRGINKLDTSSNIRSTPKIEPENVSLQNDKRDRGFGFDKERVVPKLSNKLNIFESNQVGIHSPVTKGKASRPARFGSGCPSSSPNVLRTPGPHDVSEKPSSLNKVQILGGLNNRKRPMSTAGPPSPPVTQWFGQRPQKNSRTRRANLVSPVLAQDEIQTVAEGFPTSEIGNRLTSSETTSQLPKGPSNKAQQYKMKPENVPSPARFSESEESGAGENKSKDKHEDYGEIDDQSVDEVKKIGSIASSMKKNSSFTKEDLEDGPRRQGRSGRGQSVSRAPVTQIRQKIDSPGTTKPVRSMRIGCEKNESKPGRPPSKKLAERKALARPGKALNSGPSGFSGESDDDHEELLAAANAALKAGYLACSGSFWKKVEPIFASVSSENTTYLRQQLRFVEELDELFCDVSGADLNDLGEVGWTEPVSQLNGNRSNISGRPSDSLTQSQEFDTLCGMLDAEGYDKVNPLYQRVLSALIGEDEIDDIDHASEVQEFLHYASDDSPCITFGSECKDGDMLESDLDSNGELINSDTGTASVFDENHLGGSPPFSNSSASATSSSICQYQLMCLDDKLMLELQSIGLHPERVPDLAEGEEEEILKEIHELKKGLYQKARKKKVKLSKIDKALLKEREVERREIEQIALNKLVEMAYKRRMACRGGNYSRSGVSRVTKVAALAFVKRTNARCRKFEATGKSCFGEPALQKVILSASICSNDGEPVDTVSTEPAANVPSAPGAVSVGVEQHGPCGVKFDRGSNAFQSVSLSSVQTFTQREPTPNRGKKREVLLEDVGNAGSRTVAPLGESFPGNAKGKRSERDRDQKLVQLSASGNGNYVAKVGQSTLGGFRGERKTKTKPKQKLVQLSASGNGLFDKVRETTEVYRPIRDFNETVTNDRNKVLGQMELPPPKTHLSSSKETEESSVFGSLHLNELDPASVSNDLDEPQDLTSWLDFDEDGLQDPLLDDSMGLEIPMDDLSELQMIM</sequence>
<reference evidence="2" key="1">
    <citation type="submission" date="2022-03" db="EMBL/GenBank/DDBJ databases">
        <title>A functionally conserved STORR gene fusion in Papaver species that diverged 16.8 million years ago.</title>
        <authorList>
            <person name="Catania T."/>
        </authorList>
    </citation>
    <scope>NUCLEOTIDE SEQUENCE</scope>
    <source>
        <strain evidence="2">S-191538</strain>
    </source>
</reference>
<protein>
    <submittedName>
        <fullName evidence="2">Uncharacterized protein</fullName>
    </submittedName>
</protein>
<dbReference type="EMBL" id="JAJJMA010214540">
    <property type="protein sequence ID" value="MCL7040609.1"/>
    <property type="molecule type" value="Genomic_DNA"/>
</dbReference>
<feature type="compositionally biased region" description="Polar residues" evidence="1">
    <location>
        <begin position="510"/>
        <end position="524"/>
    </location>
</feature>
<evidence type="ECO:0000313" key="3">
    <source>
        <dbReference type="Proteomes" id="UP001177140"/>
    </source>
</evidence>
<feature type="compositionally biased region" description="Polar residues" evidence="1">
    <location>
        <begin position="585"/>
        <end position="595"/>
    </location>
</feature>
<dbReference type="PANTHER" id="PTHR31115:SF2">
    <property type="entry name" value="OS05G0107300 PROTEIN"/>
    <property type="match status" value="1"/>
</dbReference>
<feature type="region of interest" description="Disordered" evidence="1">
    <location>
        <begin position="24"/>
        <end position="64"/>
    </location>
</feature>
<dbReference type="Proteomes" id="UP001177140">
    <property type="component" value="Unassembled WGS sequence"/>
</dbReference>
<feature type="region of interest" description="Disordered" evidence="1">
    <location>
        <begin position="455"/>
        <end position="492"/>
    </location>
</feature>
<feature type="region of interest" description="Disordered" evidence="1">
    <location>
        <begin position="1130"/>
        <end position="1153"/>
    </location>
</feature>
<name>A0AA41VG75_PAPNU</name>
<proteinExistence type="predicted"/>
<organism evidence="2 3">
    <name type="scientific">Papaver nudicaule</name>
    <name type="common">Iceland poppy</name>
    <dbReference type="NCBI Taxonomy" id="74823"/>
    <lineage>
        <taxon>Eukaryota</taxon>
        <taxon>Viridiplantae</taxon>
        <taxon>Streptophyta</taxon>
        <taxon>Embryophyta</taxon>
        <taxon>Tracheophyta</taxon>
        <taxon>Spermatophyta</taxon>
        <taxon>Magnoliopsida</taxon>
        <taxon>Ranunculales</taxon>
        <taxon>Papaveraceae</taxon>
        <taxon>Papaveroideae</taxon>
        <taxon>Papaver</taxon>
    </lineage>
</organism>
<gene>
    <name evidence="2" type="ORF">MKW94_029888</name>
</gene>
<comment type="caution">
    <text evidence="2">The sequence shown here is derived from an EMBL/GenBank/DDBJ whole genome shotgun (WGS) entry which is preliminary data.</text>
</comment>
<dbReference type="PANTHER" id="PTHR31115">
    <property type="entry name" value="OS05G0107300 PROTEIN"/>
    <property type="match status" value="1"/>
</dbReference>
<feature type="compositionally biased region" description="Basic and acidic residues" evidence="1">
    <location>
        <begin position="559"/>
        <end position="568"/>
    </location>
</feature>
<accession>A0AA41VG75</accession>
<feature type="region of interest" description="Disordered" evidence="1">
    <location>
        <begin position="280"/>
        <end position="305"/>
    </location>
</feature>
<keyword evidence="3" id="KW-1185">Reference proteome</keyword>
<feature type="compositionally biased region" description="Basic and acidic residues" evidence="1">
    <location>
        <begin position="596"/>
        <end position="605"/>
    </location>
</feature>
<evidence type="ECO:0000313" key="2">
    <source>
        <dbReference type="EMBL" id="MCL7040609.1"/>
    </source>
</evidence>
<feature type="compositionally biased region" description="Gly residues" evidence="1">
    <location>
        <begin position="31"/>
        <end position="45"/>
    </location>
</feature>
<feature type="region of interest" description="Disordered" evidence="1">
    <location>
        <begin position="505"/>
        <end position="686"/>
    </location>
</feature>
<feature type="region of interest" description="Disordered" evidence="1">
    <location>
        <begin position="1234"/>
        <end position="1255"/>
    </location>
</feature>
<feature type="compositionally biased region" description="Low complexity" evidence="1">
    <location>
        <begin position="46"/>
        <end position="64"/>
    </location>
</feature>